<evidence type="ECO:0000256" key="3">
    <source>
        <dbReference type="ARBA" id="ARBA00007722"/>
    </source>
</evidence>
<keyword evidence="5" id="KW-0863">Zinc-finger</keyword>
<gene>
    <name evidence="16" type="ORF">ANE_LOCUS9352</name>
</gene>
<evidence type="ECO:0000313" key="17">
    <source>
        <dbReference type="Proteomes" id="UP000489600"/>
    </source>
</evidence>
<keyword evidence="9" id="KW-0010">Activator</keyword>
<dbReference type="SMART" id="SM00401">
    <property type="entry name" value="ZnF_GATA"/>
    <property type="match status" value="1"/>
</dbReference>
<keyword evidence="11 12" id="KW-0539">Nucleus</keyword>
<evidence type="ECO:0000256" key="9">
    <source>
        <dbReference type="ARBA" id="ARBA00023159"/>
    </source>
</evidence>
<dbReference type="InterPro" id="IPR010399">
    <property type="entry name" value="Tify_dom"/>
</dbReference>
<feature type="region of interest" description="Disordered" evidence="13">
    <location>
        <begin position="258"/>
        <end position="284"/>
    </location>
</feature>
<feature type="domain" description="CCT" evidence="14">
    <location>
        <begin position="144"/>
        <end position="186"/>
    </location>
</feature>
<organism evidence="16 17">
    <name type="scientific">Arabis nemorensis</name>
    <dbReference type="NCBI Taxonomy" id="586526"/>
    <lineage>
        <taxon>Eukaryota</taxon>
        <taxon>Viridiplantae</taxon>
        <taxon>Streptophyta</taxon>
        <taxon>Embryophyta</taxon>
        <taxon>Tracheophyta</taxon>
        <taxon>Spermatophyta</taxon>
        <taxon>Magnoliopsida</taxon>
        <taxon>eudicotyledons</taxon>
        <taxon>Gunneridae</taxon>
        <taxon>Pentapetalae</taxon>
        <taxon>rosids</taxon>
        <taxon>malvids</taxon>
        <taxon>Brassicales</taxon>
        <taxon>Brassicaceae</taxon>
        <taxon>Arabideae</taxon>
        <taxon>Arabis</taxon>
    </lineage>
</organism>
<comment type="function">
    <text evidence="1">Transcriptional activator that specifically binds 5'-GATA-3' or 5'-GAT-3' motifs within gene promoters.</text>
</comment>
<name>A0A565BB90_9BRAS</name>
<feature type="compositionally biased region" description="Basic and acidic residues" evidence="13">
    <location>
        <begin position="66"/>
        <end position="78"/>
    </location>
</feature>
<keyword evidence="10" id="KW-0804">Transcription</keyword>
<dbReference type="GO" id="GO:0008270">
    <property type="term" value="F:zinc ion binding"/>
    <property type="evidence" value="ECO:0007669"/>
    <property type="project" value="UniProtKB-KW"/>
</dbReference>
<dbReference type="PANTHER" id="PTHR46125">
    <property type="entry name" value="GATA TRANSCRIPTION FACTOR 28"/>
    <property type="match status" value="1"/>
</dbReference>
<dbReference type="PROSITE" id="PS51017">
    <property type="entry name" value="CCT"/>
    <property type="match status" value="1"/>
</dbReference>
<dbReference type="Proteomes" id="UP000489600">
    <property type="component" value="Unassembled WGS sequence"/>
</dbReference>
<evidence type="ECO:0000256" key="11">
    <source>
        <dbReference type="ARBA" id="ARBA00023242"/>
    </source>
</evidence>
<feature type="region of interest" description="Disordered" evidence="13">
    <location>
        <begin position="1"/>
        <end position="20"/>
    </location>
</feature>
<evidence type="ECO:0000256" key="8">
    <source>
        <dbReference type="ARBA" id="ARBA00023125"/>
    </source>
</evidence>
<evidence type="ECO:0000256" key="12">
    <source>
        <dbReference type="PROSITE-ProRule" id="PRU00357"/>
    </source>
</evidence>
<evidence type="ECO:0000259" key="15">
    <source>
        <dbReference type="PROSITE" id="PS51320"/>
    </source>
</evidence>
<keyword evidence="17" id="KW-1185">Reference proteome</keyword>
<dbReference type="PANTHER" id="PTHR46125:SF18">
    <property type="entry name" value="GATA TRANSCRIPTION FACTOR 24"/>
    <property type="match status" value="1"/>
</dbReference>
<comment type="subcellular location">
    <subcellularLocation>
        <location evidence="2 12">Nucleus</location>
    </subcellularLocation>
</comment>
<evidence type="ECO:0000256" key="1">
    <source>
        <dbReference type="ARBA" id="ARBA00002206"/>
    </source>
</evidence>
<keyword evidence="7" id="KW-0805">Transcription regulation</keyword>
<evidence type="ECO:0000256" key="10">
    <source>
        <dbReference type="ARBA" id="ARBA00023163"/>
    </source>
</evidence>
<dbReference type="AlphaFoldDB" id="A0A565BB90"/>
<evidence type="ECO:0000256" key="4">
    <source>
        <dbReference type="ARBA" id="ARBA00022723"/>
    </source>
</evidence>
<dbReference type="Pfam" id="PF00320">
    <property type="entry name" value="GATA"/>
    <property type="match status" value="1"/>
</dbReference>
<dbReference type="CDD" id="cd00202">
    <property type="entry name" value="ZnF_GATA"/>
    <property type="match status" value="1"/>
</dbReference>
<evidence type="ECO:0000256" key="5">
    <source>
        <dbReference type="ARBA" id="ARBA00022771"/>
    </source>
</evidence>
<evidence type="ECO:0000259" key="14">
    <source>
        <dbReference type="PROSITE" id="PS51017"/>
    </source>
</evidence>
<evidence type="ECO:0000256" key="2">
    <source>
        <dbReference type="ARBA" id="ARBA00004123"/>
    </source>
</evidence>
<feature type="compositionally biased region" description="Polar residues" evidence="13">
    <location>
        <begin position="182"/>
        <end position="204"/>
    </location>
</feature>
<dbReference type="InterPro" id="IPR013088">
    <property type="entry name" value="Znf_NHR/GATA"/>
</dbReference>
<keyword evidence="4" id="KW-0479">Metal-binding</keyword>
<keyword evidence="6" id="KW-0862">Zinc</keyword>
<dbReference type="GO" id="GO:0005634">
    <property type="term" value="C:nucleus"/>
    <property type="evidence" value="ECO:0007669"/>
    <property type="project" value="UniProtKB-SubCell"/>
</dbReference>
<accession>A0A565BB90</accession>
<evidence type="ECO:0000256" key="7">
    <source>
        <dbReference type="ARBA" id="ARBA00023015"/>
    </source>
</evidence>
<comment type="caution">
    <text evidence="16">The sequence shown here is derived from an EMBL/GenBank/DDBJ whole genome shotgun (WGS) entry which is preliminary data.</text>
</comment>
<comment type="similarity">
    <text evidence="3">Belongs to the type IV zinc-finger family. Class C subfamily.</text>
</comment>
<dbReference type="Pfam" id="PF06200">
    <property type="entry name" value="tify"/>
    <property type="match status" value="1"/>
</dbReference>
<feature type="region of interest" description="Disordered" evidence="13">
    <location>
        <begin position="59"/>
        <end position="81"/>
    </location>
</feature>
<dbReference type="InterPro" id="IPR010402">
    <property type="entry name" value="CCT_domain"/>
</dbReference>
<dbReference type="Gene3D" id="3.30.50.10">
    <property type="entry name" value="Erythroid Transcription Factor GATA-1, subunit A"/>
    <property type="match status" value="1"/>
</dbReference>
<evidence type="ECO:0000313" key="16">
    <source>
        <dbReference type="EMBL" id="VVA98907.1"/>
    </source>
</evidence>
<protein>
    <recommendedName>
        <fullName evidence="18">Tify domain-containing protein</fullName>
    </recommendedName>
</protein>
<dbReference type="InterPro" id="IPR000679">
    <property type="entry name" value="Znf_GATA"/>
</dbReference>
<dbReference type="Pfam" id="PF06203">
    <property type="entry name" value="CCT"/>
    <property type="match status" value="1"/>
</dbReference>
<feature type="compositionally biased region" description="Polar residues" evidence="13">
    <location>
        <begin position="271"/>
        <end position="280"/>
    </location>
</feature>
<reference evidence="16" key="1">
    <citation type="submission" date="2019-07" db="EMBL/GenBank/DDBJ databases">
        <authorList>
            <person name="Dittberner H."/>
        </authorList>
    </citation>
    <scope>NUCLEOTIDE SEQUENCE [LARGE SCALE GENOMIC DNA]</scope>
</reference>
<feature type="domain" description="Tify" evidence="15">
    <location>
        <begin position="76"/>
        <end position="111"/>
    </location>
</feature>
<dbReference type="EMBL" id="CABITT030000003">
    <property type="protein sequence ID" value="VVA98907.1"/>
    <property type="molecule type" value="Genomic_DNA"/>
</dbReference>
<keyword evidence="8" id="KW-0238">DNA-binding</keyword>
<dbReference type="OrthoDB" id="2162994at2759"/>
<dbReference type="GO" id="GO:0043565">
    <property type="term" value="F:sequence-specific DNA binding"/>
    <property type="evidence" value="ECO:0007669"/>
    <property type="project" value="InterPro"/>
</dbReference>
<evidence type="ECO:0000256" key="13">
    <source>
        <dbReference type="SAM" id="MobiDB-lite"/>
    </source>
</evidence>
<dbReference type="PROSITE" id="PS51320">
    <property type="entry name" value="TIFY"/>
    <property type="match status" value="1"/>
</dbReference>
<proteinExistence type="inferred from homology"/>
<dbReference type="InterPro" id="IPR045280">
    <property type="entry name" value="TIFY-like"/>
</dbReference>
<evidence type="ECO:0000256" key="6">
    <source>
        <dbReference type="ARBA" id="ARBA00022833"/>
    </source>
</evidence>
<dbReference type="PROSITE" id="PS00344">
    <property type="entry name" value="GATA_ZN_FINGER_1"/>
    <property type="match status" value="1"/>
</dbReference>
<dbReference type="SMART" id="SM00979">
    <property type="entry name" value="TIFY"/>
    <property type="match status" value="1"/>
</dbReference>
<feature type="region of interest" description="Disordered" evidence="13">
    <location>
        <begin position="179"/>
        <end position="204"/>
    </location>
</feature>
<dbReference type="SUPFAM" id="SSF57716">
    <property type="entry name" value="Glucocorticoid receptor-like (DNA-binding domain)"/>
    <property type="match status" value="1"/>
</dbReference>
<sequence>MDNDDLHGSNGGMHNIDESQDPMHLQYDHHGLHHINNGNGMMDDHADEGMNEGVETGIPSHPGIPSDHRGEVVDRGSENGDQLTLSFQGQVYVFDRVMPDKVQAVLLLLGGREVPHAAPTTLESPHQINTGLSGIPPRLSVPQRQASLIRFREKRKGRNFDKTIRYTVRKEVALRMQRKKGQFTSAKSSNDDSASTGSDWGSSQSWAVEGCETQKPEVLCRHCGISEKSTPMMRRGPEGPRTLCNACGLMWANKGALKDLSKTPPPPQKAHNLSANTNDDSNLEADQMIVGAEDISNSHSEN</sequence>
<dbReference type="GO" id="GO:0006355">
    <property type="term" value="P:regulation of DNA-templated transcription"/>
    <property type="evidence" value="ECO:0007669"/>
    <property type="project" value="InterPro"/>
</dbReference>
<evidence type="ECO:0008006" key="18">
    <source>
        <dbReference type="Google" id="ProtNLM"/>
    </source>
</evidence>